<dbReference type="RefSeq" id="XP_040655615.1">
    <property type="nucleotide sequence ID" value="XM_040805511.1"/>
</dbReference>
<accession>A0A151GGN3</accession>
<dbReference type="InParanoid" id="A0A151GGN3"/>
<dbReference type="AlphaFoldDB" id="A0A151GGN3"/>
<dbReference type="GeneID" id="63720876"/>
<reference evidence="1 2" key="1">
    <citation type="journal article" date="2016" name="Sci. Rep.">
        <title>Insights into Adaptations to a Near-Obligate Nematode Endoparasitic Lifestyle from the Finished Genome of Drechmeria coniospora.</title>
        <authorList>
            <person name="Zhang L."/>
            <person name="Zhou Z."/>
            <person name="Guo Q."/>
            <person name="Fokkens L."/>
            <person name="Miskei M."/>
            <person name="Pocsi I."/>
            <person name="Zhang W."/>
            <person name="Chen M."/>
            <person name="Wang L."/>
            <person name="Sun Y."/>
            <person name="Donzelli B.G."/>
            <person name="Gibson D.M."/>
            <person name="Nelson D.R."/>
            <person name="Luo J.G."/>
            <person name="Rep M."/>
            <person name="Liu H."/>
            <person name="Yang S."/>
            <person name="Wang J."/>
            <person name="Krasnoff S.B."/>
            <person name="Xu Y."/>
            <person name="Molnar I."/>
            <person name="Lin M."/>
        </authorList>
    </citation>
    <scope>NUCLEOTIDE SEQUENCE [LARGE SCALE GENOMIC DNA]</scope>
    <source>
        <strain evidence="1 2">ARSEF 6962</strain>
    </source>
</reference>
<proteinExistence type="predicted"/>
<evidence type="ECO:0000313" key="1">
    <source>
        <dbReference type="EMBL" id="KYK56263.1"/>
    </source>
</evidence>
<evidence type="ECO:0000313" key="2">
    <source>
        <dbReference type="Proteomes" id="UP000076580"/>
    </source>
</evidence>
<gene>
    <name evidence="1" type="ORF">DCS_08233</name>
</gene>
<name>A0A151GGN3_DRECN</name>
<sequence>MGRILAEGDAEPNVWTIEVGCEDFSNILDEKFGLRNVYARRAVGDAASFELIDEASDGRVLVEEISILLKGPKRFRPGIRR</sequence>
<organism evidence="1 2">
    <name type="scientific">Drechmeria coniospora</name>
    <name type="common">Nematophagous fungus</name>
    <name type="synonym">Meria coniospora</name>
    <dbReference type="NCBI Taxonomy" id="98403"/>
    <lineage>
        <taxon>Eukaryota</taxon>
        <taxon>Fungi</taxon>
        <taxon>Dikarya</taxon>
        <taxon>Ascomycota</taxon>
        <taxon>Pezizomycotina</taxon>
        <taxon>Sordariomycetes</taxon>
        <taxon>Hypocreomycetidae</taxon>
        <taxon>Hypocreales</taxon>
        <taxon>Ophiocordycipitaceae</taxon>
        <taxon>Drechmeria</taxon>
    </lineage>
</organism>
<comment type="caution">
    <text evidence="1">The sequence shown here is derived from an EMBL/GenBank/DDBJ whole genome shotgun (WGS) entry which is preliminary data.</text>
</comment>
<dbReference type="EMBL" id="LAYC01000003">
    <property type="protein sequence ID" value="KYK56263.1"/>
    <property type="molecule type" value="Genomic_DNA"/>
</dbReference>
<keyword evidence="2" id="KW-1185">Reference proteome</keyword>
<dbReference type="Proteomes" id="UP000076580">
    <property type="component" value="Chromosome 03"/>
</dbReference>
<protein>
    <submittedName>
        <fullName evidence="1">Uncharacterized protein</fullName>
    </submittedName>
</protein>